<proteinExistence type="predicted"/>
<sequence>MTIKNPQTTASGQASPTPAPQTSDQTPPAAASIEGGAPPIGNAPDANPNPPSSPEAAVKTGKKTFCVWVQPGHDALGVGQIFTTPPAKAEMLRGAGRARFASEAEIKAAKKGDVSVDHFESV</sequence>
<protein>
    <submittedName>
        <fullName evidence="2">Uncharacterized protein</fullName>
    </submittedName>
</protein>
<evidence type="ECO:0000313" key="3">
    <source>
        <dbReference type="Proteomes" id="UP000309952"/>
    </source>
</evidence>
<organism evidence="2 3">
    <name type="scientific">Brevundimonas vancanneytii</name>
    <dbReference type="NCBI Taxonomy" id="1325724"/>
    <lineage>
        <taxon>Bacteria</taxon>
        <taxon>Pseudomonadati</taxon>
        <taxon>Pseudomonadota</taxon>
        <taxon>Alphaproteobacteria</taxon>
        <taxon>Caulobacterales</taxon>
        <taxon>Caulobacteraceae</taxon>
        <taxon>Brevundimonas</taxon>
    </lineage>
</organism>
<evidence type="ECO:0000256" key="1">
    <source>
        <dbReference type="SAM" id="MobiDB-lite"/>
    </source>
</evidence>
<dbReference type="Proteomes" id="UP000309952">
    <property type="component" value="Chromosome"/>
</dbReference>
<feature type="compositionally biased region" description="Low complexity" evidence="1">
    <location>
        <begin position="35"/>
        <end position="46"/>
    </location>
</feature>
<dbReference type="KEGG" id="bvy:NCTC9239_00105"/>
<dbReference type="RefSeq" id="WP_138140639.1">
    <property type="nucleotide sequence ID" value="NZ_LR588407.1"/>
</dbReference>
<keyword evidence="3" id="KW-1185">Reference proteome</keyword>
<gene>
    <name evidence="2" type="ORF">NCTC9239_00105</name>
</gene>
<feature type="region of interest" description="Disordered" evidence="1">
    <location>
        <begin position="1"/>
        <end position="59"/>
    </location>
</feature>
<accession>A0A4P1JTN1</accession>
<evidence type="ECO:0000313" key="2">
    <source>
        <dbReference type="EMBL" id="VTO10683.1"/>
    </source>
</evidence>
<reference evidence="2 3" key="1">
    <citation type="submission" date="2019-04" db="EMBL/GenBank/DDBJ databases">
        <authorList>
            <consortium name="Pathogen Informatics"/>
        </authorList>
    </citation>
    <scope>NUCLEOTIDE SEQUENCE [LARGE SCALE GENOMIC DNA]</scope>
    <source>
        <strain evidence="2 3">NCTC9239</strain>
    </source>
</reference>
<dbReference type="AlphaFoldDB" id="A0A4P1JTN1"/>
<feature type="compositionally biased region" description="Polar residues" evidence="1">
    <location>
        <begin position="1"/>
        <end position="26"/>
    </location>
</feature>
<name>A0A4P1JTN1_9CAUL</name>
<dbReference type="EMBL" id="LR588407">
    <property type="protein sequence ID" value="VTO10683.1"/>
    <property type="molecule type" value="Genomic_DNA"/>
</dbReference>